<name>A0A4U8YTB9_9BACT</name>
<reference evidence="1 2" key="1">
    <citation type="submission" date="2019-03" db="EMBL/GenBank/DDBJ databases">
        <authorList>
            <person name="Nijsse B."/>
        </authorList>
    </citation>
    <scope>NUCLEOTIDE SEQUENCE [LARGE SCALE GENOMIC DNA]</scope>
    <source>
        <strain evidence="1">Desulfoluna butyratoxydans MSL71</strain>
    </source>
</reference>
<dbReference type="SUPFAM" id="SSF82171">
    <property type="entry name" value="DPP6 N-terminal domain-like"/>
    <property type="match status" value="3"/>
</dbReference>
<organism evidence="1 2">
    <name type="scientific">Desulfoluna butyratoxydans</name>
    <dbReference type="NCBI Taxonomy" id="231438"/>
    <lineage>
        <taxon>Bacteria</taxon>
        <taxon>Pseudomonadati</taxon>
        <taxon>Thermodesulfobacteriota</taxon>
        <taxon>Desulfobacteria</taxon>
        <taxon>Desulfobacterales</taxon>
        <taxon>Desulfolunaceae</taxon>
        <taxon>Desulfoluna</taxon>
    </lineage>
</organism>
<dbReference type="Pfam" id="PF13620">
    <property type="entry name" value="CarboxypepD_reg"/>
    <property type="match status" value="1"/>
</dbReference>
<keyword evidence="2" id="KW-1185">Reference proteome</keyword>
<proteinExistence type="predicted"/>
<dbReference type="Proteomes" id="UP000507962">
    <property type="component" value="Unassembled WGS sequence"/>
</dbReference>
<gene>
    <name evidence="1" type="ORF">MSL71_27590</name>
</gene>
<dbReference type="EMBL" id="CAADHO010000004">
    <property type="protein sequence ID" value="VFQ45102.1"/>
    <property type="molecule type" value="Genomic_DNA"/>
</dbReference>
<accession>A0A4U8YTB9</accession>
<dbReference type="PROSITE" id="PS51257">
    <property type="entry name" value="PROKAR_LIPOPROTEIN"/>
    <property type="match status" value="1"/>
</dbReference>
<dbReference type="Gene3D" id="2.60.40.1120">
    <property type="entry name" value="Carboxypeptidase-like, regulatory domain"/>
    <property type="match status" value="1"/>
</dbReference>
<dbReference type="SUPFAM" id="SSF50969">
    <property type="entry name" value="YVTN repeat-like/Quinoprotein amine dehydrogenase"/>
    <property type="match status" value="1"/>
</dbReference>
<dbReference type="AlphaFoldDB" id="A0A4U8YTB9"/>
<dbReference type="SUPFAM" id="SSF49452">
    <property type="entry name" value="Starch-binding domain-like"/>
    <property type="match status" value="1"/>
</dbReference>
<dbReference type="InterPro" id="IPR015943">
    <property type="entry name" value="WD40/YVTN_repeat-like_dom_sf"/>
</dbReference>
<dbReference type="PANTHER" id="PTHR47197">
    <property type="entry name" value="PROTEIN NIRF"/>
    <property type="match status" value="1"/>
</dbReference>
<dbReference type="Gene3D" id="2.130.10.10">
    <property type="entry name" value="YVTN repeat-like/Quinoprotein amine dehydrogenase"/>
    <property type="match status" value="5"/>
</dbReference>
<dbReference type="RefSeq" id="WP_180141264.1">
    <property type="nucleotide sequence ID" value="NZ_CAADHO010000004.1"/>
</dbReference>
<dbReference type="InterPro" id="IPR013784">
    <property type="entry name" value="Carb-bd-like_fold"/>
</dbReference>
<dbReference type="GO" id="GO:0030246">
    <property type="term" value="F:carbohydrate binding"/>
    <property type="evidence" value="ECO:0007669"/>
    <property type="project" value="InterPro"/>
</dbReference>
<evidence type="ECO:0000313" key="2">
    <source>
        <dbReference type="Proteomes" id="UP000507962"/>
    </source>
</evidence>
<sequence>MKLKTWILFCFFILFVGCRISGQVTYEGVGLEGVAVTLSGETPQTVLTDSEGRYAFEGIGKGSYTVTPSSVGFVFDQTESTVIITKGDVDSVDFTAEKRAVETGRISDMCSAATPGIVYALDQDNGALLLINTTVEHVVGKMALNNPEPLAMGFSSAENRIFIVSRVGGAISVFDLNTLELSEIQGVPGLENRDVTLSESLGRVYVLSQRDHETLISIFDMVTGQKVSDTMSSSHSSISNLVFDENSQKLFACNSGFSPSSIFRYSVQNDLIELEQSLRSGGNGQSINISPDGKTLVFPCGGGNGSGYTIYDYDTSNFSNVHGEWDVGTYPVSAMFSPDGHVLYATNGDSYDNHLYIMDAGDYSEIRKLPFPHADDYSVITPNADGSKVVGFSYDDYKEEGHGLYFFTDVKADPTPVPHGLGRISDMVAGSAAETVYALDQTHQCLYEINTDEEGIAKETLLPFTQPLAVSFSEIDRKVYIVSKFSGSVAVLDMESSEVTEMPFTYCDDGVDISLDPVRRRLFVLAKSENGMKLYMMDMETGEVLSETPLDDRWISTISYDANSQNIFASQSGISPSSIFRYSTSDDLLTLEQRLRTGGNGKKIDISPDGTRLVFPCGGGNGNGYTIYDYDTSDFHNVRGEWDIGTHPKFARFSPDGSVLFGVNGSPSDNCLYVMDVATYSEIRRLSFPNSGDYSVITPTSDGSKVVGFSYDDYKDQEHQFYFFSDVKPDPSPAPHGLGVISDMVSSGAPDRVLALDKTHQELYVINPQQERIENAIELFYTQPVGMAFSDVDSKVYVVSKFSGSVTVVDMISYQITDFPFAYSEDGVDIALSPLQRKIYVLGKRKYERFIYIMDMDSGEVLSRTKLADWDISSIQFDDNRNKLFASNSGVSPSSIFRYGIVGNSITLEQSLRSGANGRKISISPDGSTLVFPCGGGNGPGYTIYDYDTSDFNHVRGEWDVGTYPKSAIFSPDGSLLYATNGSSRDNYLYIMRVSGYSSIRKLPFPNADDYSVTAVNSDGSIVVGFSYDTNREDNKSLYFFRDVR</sequence>
<dbReference type="InterPro" id="IPR011044">
    <property type="entry name" value="Quino_amine_DH_bsu"/>
</dbReference>
<dbReference type="InterPro" id="IPR051200">
    <property type="entry name" value="Host-pathogen_enzymatic-act"/>
</dbReference>
<dbReference type="PANTHER" id="PTHR47197:SF3">
    <property type="entry name" value="DIHYDRO-HEME D1 DEHYDROGENASE"/>
    <property type="match status" value="1"/>
</dbReference>
<evidence type="ECO:0000313" key="1">
    <source>
        <dbReference type="EMBL" id="VFQ45102.1"/>
    </source>
</evidence>
<protein>
    <submittedName>
        <fullName evidence="1">Quinoprotein amine dehydrogenase beta chain-like</fullName>
    </submittedName>
</protein>